<accession>A0A5J9V825</accession>
<dbReference type="OrthoDB" id="696898at2759"/>
<feature type="compositionally biased region" description="Low complexity" evidence="1">
    <location>
        <begin position="13"/>
        <end position="28"/>
    </location>
</feature>
<dbReference type="AlphaFoldDB" id="A0A5J9V825"/>
<protein>
    <submittedName>
        <fullName evidence="2">Uncharacterized protein</fullName>
    </submittedName>
</protein>
<feature type="compositionally biased region" description="Low complexity" evidence="1">
    <location>
        <begin position="47"/>
        <end position="62"/>
    </location>
</feature>
<evidence type="ECO:0000256" key="1">
    <source>
        <dbReference type="SAM" id="MobiDB-lite"/>
    </source>
</evidence>
<keyword evidence="3" id="KW-1185">Reference proteome</keyword>
<sequence>MDFTLQPPPLCPPRRAGGARTPPARPLRITLNPACVSRPAATAADGPSTSPAAADRTPPARALRVSLNPACVSRPSTAAVAAAKKPKRPVSDRDEDPATTKGSTAAGDGKENKIAPTGTAPKIRIVLRPSSRVGEAPTLPIGNTTTRPRGTVGASAAPVPAAKLKATPADSEPAVLRPCTSRRDAAPTLPIGNTTTRTRGTAADGHAGASAASAPAAKRKATPSDSELAVLRPCRRVDAASRSPLGSTARLHVGAADGHAAPAPAAKRTVMPPGSEQAKRRASPATATASAASASPSPGTPETGGTVRALLETARTATDAIRRREIERLRLQARRELDRVVRTVEFNDPFISPQDVLR</sequence>
<feature type="compositionally biased region" description="Low complexity" evidence="1">
    <location>
        <begin position="192"/>
        <end position="216"/>
    </location>
</feature>
<feature type="compositionally biased region" description="Low complexity" evidence="1">
    <location>
        <begin position="72"/>
        <end position="83"/>
    </location>
</feature>
<name>A0A5J9V825_9POAL</name>
<feature type="compositionally biased region" description="Low complexity" evidence="1">
    <location>
        <begin position="254"/>
        <end position="266"/>
    </location>
</feature>
<feature type="non-terminal residue" evidence="2">
    <location>
        <position position="1"/>
    </location>
</feature>
<dbReference type="Gramene" id="TVU32279">
    <property type="protein sequence ID" value="TVU32279"/>
    <property type="gene ID" value="EJB05_24003"/>
</dbReference>
<evidence type="ECO:0000313" key="2">
    <source>
        <dbReference type="EMBL" id="TVU32279.1"/>
    </source>
</evidence>
<proteinExistence type="predicted"/>
<reference evidence="2 3" key="1">
    <citation type="journal article" date="2019" name="Sci. Rep.">
        <title>A high-quality genome of Eragrostis curvula grass provides insights into Poaceae evolution and supports new strategies to enhance forage quality.</title>
        <authorList>
            <person name="Carballo J."/>
            <person name="Santos B.A.C.M."/>
            <person name="Zappacosta D."/>
            <person name="Garbus I."/>
            <person name="Selva J.P."/>
            <person name="Gallo C.A."/>
            <person name="Diaz A."/>
            <person name="Albertini E."/>
            <person name="Caccamo M."/>
            <person name="Echenique V."/>
        </authorList>
    </citation>
    <scope>NUCLEOTIDE SEQUENCE [LARGE SCALE GENOMIC DNA]</scope>
    <source>
        <strain evidence="3">cv. Victoria</strain>
        <tissue evidence="2">Leaf</tissue>
    </source>
</reference>
<dbReference type="EMBL" id="RWGY01000011">
    <property type="protein sequence ID" value="TVU32279.1"/>
    <property type="molecule type" value="Genomic_DNA"/>
</dbReference>
<evidence type="ECO:0000313" key="3">
    <source>
        <dbReference type="Proteomes" id="UP000324897"/>
    </source>
</evidence>
<dbReference type="Proteomes" id="UP000324897">
    <property type="component" value="Chromosome 1"/>
</dbReference>
<feature type="compositionally biased region" description="Basic and acidic residues" evidence="1">
    <location>
        <begin position="89"/>
        <end position="98"/>
    </location>
</feature>
<feature type="region of interest" description="Disordered" evidence="1">
    <location>
        <begin position="1"/>
        <end position="310"/>
    </location>
</feature>
<organism evidence="2 3">
    <name type="scientific">Eragrostis curvula</name>
    <name type="common">weeping love grass</name>
    <dbReference type="NCBI Taxonomy" id="38414"/>
    <lineage>
        <taxon>Eukaryota</taxon>
        <taxon>Viridiplantae</taxon>
        <taxon>Streptophyta</taxon>
        <taxon>Embryophyta</taxon>
        <taxon>Tracheophyta</taxon>
        <taxon>Spermatophyta</taxon>
        <taxon>Magnoliopsida</taxon>
        <taxon>Liliopsida</taxon>
        <taxon>Poales</taxon>
        <taxon>Poaceae</taxon>
        <taxon>PACMAD clade</taxon>
        <taxon>Chloridoideae</taxon>
        <taxon>Eragrostideae</taxon>
        <taxon>Eragrostidinae</taxon>
        <taxon>Eragrostis</taxon>
    </lineage>
</organism>
<feature type="compositionally biased region" description="Pro residues" evidence="1">
    <location>
        <begin position="1"/>
        <end position="12"/>
    </location>
</feature>
<feature type="compositionally biased region" description="Low complexity" evidence="1">
    <location>
        <begin position="283"/>
        <end position="306"/>
    </location>
</feature>
<comment type="caution">
    <text evidence="2">The sequence shown here is derived from an EMBL/GenBank/DDBJ whole genome shotgun (WGS) entry which is preliminary data.</text>
</comment>
<gene>
    <name evidence="2" type="ORF">EJB05_24003</name>
</gene>